<protein>
    <recommendedName>
        <fullName evidence="1">FlgD/Vpr Ig-like domain-containing protein</fullName>
    </recommendedName>
</protein>
<dbReference type="InterPro" id="IPR011042">
    <property type="entry name" value="6-blade_b-propeller_TolB-like"/>
</dbReference>
<dbReference type="PANTHER" id="PTHR35580:SF1">
    <property type="entry name" value="PHYTASE-LIKE DOMAIN-CONTAINING PROTEIN"/>
    <property type="match status" value="1"/>
</dbReference>
<feature type="domain" description="FlgD/Vpr Ig-like" evidence="1">
    <location>
        <begin position="464"/>
        <end position="516"/>
    </location>
</feature>
<reference evidence="2" key="1">
    <citation type="journal article" date="2020" name="mSystems">
        <title>Genome- and Community-Level Interaction Insights into Carbon Utilization and Element Cycling Functions of Hydrothermarchaeota in Hydrothermal Sediment.</title>
        <authorList>
            <person name="Zhou Z."/>
            <person name="Liu Y."/>
            <person name="Xu W."/>
            <person name="Pan J."/>
            <person name="Luo Z.H."/>
            <person name="Li M."/>
        </authorList>
    </citation>
    <scope>NUCLEOTIDE SEQUENCE [LARGE SCALE GENOMIC DNA]</scope>
    <source>
        <strain evidence="2">SpSt-488</strain>
    </source>
</reference>
<dbReference type="Pfam" id="PF06739">
    <property type="entry name" value="SBBP"/>
    <property type="match status" value="1"/>
</dbReference>
<accession>A0A7C4GGS0</accession>
<dbReference type="AlphaFoldDB" id="A0A7C4GGS0"/>
<evidence type="ECO:0000259" key="1">
    <source>
        <dbReference type="Pfam" id="PF13860"/>
    </source>
</evidence>
<dbReference type="Gene3D" id="2.60.40.4070">
    <property type="match status" value="1"/>
</dbReference>
<dbReference type="Pfam" id="PF13860">
    <property type="entry name" value="FlgD_ig"/>
    <property type="match status" value="1"/>
</dbReference>
<dbReference type="SUPFAM" id="SSF63829">
    <property type="entry name" value="Calcium-dependent phosphotriesterase"/>
    <property type="match status" value="2"/>
</dbReference>
<dbReference type="PANTHER" id="PTHR35580">
    <property type="entry name" value="CELL SURFACE GLYCOPROTEIN (S-LAYER PROTEIN)-LIKE PROTEIN"/>
    <property type="match status" value="1"/>
</dbReference>
<dbReference type="Gene3D" id="2.120.10.30">
    <property type="entry name" value="TolB, C-terminal domain"/>
    <property type="match status" value="2"/>
</dbReference>
<evidence type="ECO:0000313" key="2">
    <source>
        <dbReference type="EMBL" id="HGK28398.1"/>
    </source>
</evidence>
<dbReference type="EMBL" id="DSUT01000114">
    <property type="protein sequence ID" value="HGK28398.1"/>
    <property type="molecule type" value="Genomic_DNA"/>
</dbReference>
<dbReference type="InterPro" id="IPR052918">
    <property type="entry name" value="Motility_Chemotaxis_Reg"/>
</dbReference>
<gene>
    <name evidence="2" type="ORF">ENS41_05525</name>
</gene>
<sequence length="528" mass="56911">MSKTILTLLLPGLLLAGVVDTAWVRRYDGPRHGQDWATCLQVDSSGNVYVAGPSAADTGYADLDYVVIKYRANGDLAWLRRRDIGGDDLPAAMAVDGRGNVYVTGVGAGRTATIKYDSIGRLVWLRTIGTQGAGNDLVLDGAGNVLLCGATFRGQYECVTAKYRPNGETAWVRFFADGGNALSTGPTGCVAVVGSYLDSVPRAHCLAFKYDSVGELLWVTRYVGSAEAEYLDYVAVDSWGSVIAAGSSIGEVTGLDYLTIKYSSQGETLWTRRYNGSANDRDEARALAVDWEGNVYVTGHSYNFPVSSDDYATIKYDAFGSEVWVRRYDSPYNDADAAYDLALDSAGNVYVTGRSRVATGMRYDYLTIKYSSQGDTLWTCRYDGPTHDNDAARCVVVDGQGNVYVAGSSEMGPGQLDIVTIKYVQSGAVVEGPAAPQVLPVLMVEPNPCRGRAVLTYIVGAEVRVGLVVRDVTGRRVRVMAEGRQPAGRHTLVWDLCDAAGCRVPAGVYLVELAANGRRSRLKIQVLD</sequence>
<dbReference type="InterPro" id="IPR010620">
    <property type="entry name" value="SBBP_repeat"/>
</dbReference>
<organism evidence="2">
    <name type="scientific">candidate division WOR-3 bacterium</name>
    <dbReference type="NCBI Taxonomy" id="2052148"/>
    <lineage>
        <taxon>Bacteria</taxon>
        <taxon>Bacteria division WOR-3</taxon>
    </lineage>
</organism>
<dbReference type="InterPro" id="IPR025965">
    <property type="entry name" value="FlgD/Vpr_Ig-like"/>
</dbReference>
<comment type="caution">
    <text evidence="2">The sequence shown here is derived from an EMBL/GenBank/DDBJ whole genome shotgun (WGS) entry which is preliminary data.</text>
</comment>
<name>A0A7C4GGS0_UNCW3</name>
<proteinExistence type="predicted"/>